<feature type="binding site" evidence="7">
    <location>
        <position position="74"/>
    </location>
    <ligand>
        <name>ATP</name>
        <dbReference type="ChEBI" id="CHEBI:30616"/>
    </ligand>
</feature>
<evidence type="ECO:0000256" key="4">
    <source>
        <dbReference type="ARBA" id="ARBA00022741"/>
    </source>
</evidence>
<dbReference type="KEGG" id="cfus:CYFUS_007188"/>
<dbReference type="Gene3D" id="1.10.510.10">
    <property type="entry name" value="Transferase(Phosphotransferase) domain 1"/>
    <property type="match status" value="1"/>
</dbReference>
<gene>
    <name evidence="10" type="ORF">CYFUS_007188</name>
</gene>
<dbReference type="InterPro" id="IPR017441">
    <property type="entry name" value="Protein_kinase_ATP_BS"/>
</dbReference>
<evidence type="ECO:0000256" key="2">
    <source>
        <dbReference type="ARBA" id="ARBA00022527"/>
    </source>
</evidence>
<dbReference type="Gene3D" id="3.30.200.20">
    <property type="entry name" value="Phosphorylase Kinase, domain 1"/>
    <property type="match status" value="1"/>
</dbReference>
<organism evidence="10 11">
    <name type="scientific">Cystobacter fuscus</name>
    <dbReference type="NCBI Taxonomy" id="43"/>
    <lineage>
        <taxon>Bacteria</taxon>
        <taxon>Pseudomonadati</taxon>
        <taxon>Myxococcota</taxon>
        <taxon>Myxococcia</taxon>
        <taxon>Myxococcales</taxon>
        <taxon>Cystobacterineae</taxon>
        <taxon>Archangiaceae</taxon>
        <taxon>Cystobacter</taxon>
    </lineage>
</organism>
<evidence type="ECO:0000313" key="11">
    <source>
        <dbReference type="Proteomes" id="UP000217257"/>
    </source>
</evidence>
<evidence type="ECO:0000313" key="10">
    <source>
        <dbReference type="EMBL" id="ATB41718.1"/>
    </source>
</evidence>
<dbReference type="GO" id="GO:0005524">
    <property type="term" value="F:ATP binding"/>
    <property type="evidence" value="ECO:0007669"/>
    <property type="project" value="UniProtKB-UniRule"/>
</dbReference>
<feature type="region of interest" description="Disordered" evidence="8">
    <location>
        <begin position="1"/>
        <end position="23"/>
    </location>
</feature>
<keyword evidence="2" id="KW-0723">Serine/threonine-protein kinase</keyword>
<dbReference type="SMART" id="SM00220">
    <property type="entry name" value="S_TKc"/>
    <property type="match status" value="1"/>
</dbReference>
<feature type="domain" description="Protein kinase" evidence="9">
    <location>
        <begin position="45"/>
        <end position="312"/>
    </location>
</feature>
<protein>
    <recommendedName>
        <fullName evidence="1">non-specific serine/threonine protein kinase</fullName>
        <ecNumber evidence="1">2.7.11.1</ecNumber>
    </recommendedName>
</protein>
<evidence type="ECO:0000256" key="1">
    <source>
        <dbReference type="ARBA" id="ARBA00012513"/>
    </source>
</evidence>
<dbReference type="PROSITE" id="PS50011">
    <property type="entry name" value="PROTEIN_KINASE_DOM"/>
    <property type="match status" value="1"/>
</dbReference>
<dbReference type="InterPro" id="IPR011009">
    <property type="entry name" value="Kinase-like_dom_sf"/>
</dbReference>
<dbReference type="PROSITE" id="PS00108">
    <property type="entry name" value="PROTEIN_KINASE_ST"/>
    <property type="match status" value="1"/>
</dbReference>
<dbReference type="EC" id="2.7.11.1" evidence="1"/>
<keyword evidence="6 7" id="KW-0067">ATP-binding</keyword>
<dbReference type="FunFam" id="1.10.510.10:FF:000021">
    <property type="entry name" value="Serine/threonine protein kinase"/>
    <property type="match status" value="1"/>
</dbReference>
<dbReference type="SUPFAM" id="SSF56112">
    <property type="entry name" value="Protein kinase-like (PK-like)"/>
    <property type="match status" value="1"/>
</dbReference>
<dbReference type="RefSeq" id="WP_095989392.1">
    <property type="nucleotide sequence ID" value="NZ_CP022098.1"/>
</dbReference>
<dbReference type="PROSITE" id="PS00107">
    <property type="entry name" value="PROTEIN_KINASE_ATP"/>
    <property type="match status" value="1"/>
</dbReference>
<dbReference type="GO" id="GO:0004674">
    <property type="term" value="F:protein serine/threonine kinase activity"/>
    <property type="evidence" value="ECO:0007669"/>
    <property type="project" value="UniProtKB-KW"/>
</dbReference>
<keyword evidence="4 7" id="KW-0547">Nucleotide-binding</keyword>
<dbReference type="InterPro" id="IPR008271">
    <property type="entry name" value="Ser/Thr_kinase_AS"/>
</dbReference>
<evidence type="ECO:0000256" key="7">
    <source>
        <dbReference type="PROSITE-ProRule" id="PRU10141"/>
    </source>
</evidence>
<keyword evidence="3" id="KW-0808">Transferase</keyword>
<proteinExistence type="predicted"/>
<feature type="compositionally biased region" description="Basic and acidic residues" evidence="8">
    <location>
        <begin position="395"/>
        <end position="409"/>
    </location>
</feature>
<dbReference type="AlphaFoldDB" id="A0A250JDS1"/>
<feature type="region of interest" description="Disordered" evidence="8">
    <location>
        <begin position="441"/>
        <end position="516"/>
    </location>
</feature>
<dbReference type="EMBL" id="CP022098">
    <property type="protein sequence ID" value="ATB41718.1"/>
    <property type="molecule type" value="Genomic_DNA"/>
</dbReference>
<keyword evidence="5" id="KW-0418">Kinase</keyword>
<feature type="region of interest" description="Disordered" evidence="8">
    <location>
        <begin position="317"/>
        <end position="415"/>
    </location>
</feature>
<evidence type="ECO:0000256" key="5">
    <source>
        <dbReference type="ARBA" id="ARBA00022777"/>
    </source>
</evidence>
<accession>A0A250JDS1</accession>
<feature type="compositionally biased region" description="Low complexity" evidence="8">
    <location>
        <begin position="337"/>
        <end position="366"/>
    </location>
</feature>
<evidence type="ECO:0000259" key="9">
    <source>
        <dbReference type="PROSITE" id="PS50011"/>
    </source>
</evidence>
<name>A0A250JDS1_9BACT</name>
<evidence type="ECO:0000256" key="8">
    <source>
        <dbReference type="SAM" id="MobiDB-lite"/>
    </source>
</evidence>
<dbReference type="PANTHER" id="PTHR43289:SF6">
    <property type="entry name" value="SERINE_THREONINE-PROTEIN KINASE NEKL-3"/>
    <property type="match status" value="1"/>
</dbReference>
<feature type="compositionally biased region" description="Polar residues" evidence="8">
    <location>
        <begin position="494"/>
        <end position="516"/>
    </location>
</feature>
<evidence type="ECO:0000256" key="3">
    <source>
        <dbReference type="ARBA" id="ARBA00022679"/>
    </source>
</evidence>
<dbReference type="Proteomes" id="UP000217257">
    <property type="component" value="Chromosome"/>
</dbReference>
<sequence>MSNSDDEMVMRDERQLPPPSLDESERVWEATVVRDVVVGQRIGEYEVRRRIGSGGMGVVYEGEHPIIGRKVAIKLIRPDSSEGVRSRDLIAEARATSAIRHRGIIDIFGFGTLPGLGQYLIMEYLTGRPFDEVLHDRGALPPAEAIQLILEVLGALSAAHGVGVIHRDLKPGNLFVVQESNGTEYMKVLDFGLAKQAAAPHSATPQTRASMIVGTPDYMAPEQACGQEVSPRTDLYAVGIILFEMLTGRLPFQAATPMQVAIHQVQTPPPAPSSLVEGLPPELDMLVLRLLAKKPEQRPASADEVARELKFISRTLATESTRVTTPPRSAPEPLPAPRAQVRQGAARAAAPRSPSSRRSGRVSSVAETRAAPRTLSGSRPAVPEPLPTATRRTTPPRDTRAVMTDRLERAPSPGSHTVRRVAVGVIMLFVGLGATLFLHTPKAPEPTSSKQTSPVRPPAPKPLAAPSTQLATAPTAVSILGGGEVPSPVPPKTSPDSSRMVRSTPTAEKNHTPSGEGTLTLVSECWAEVYVDGSYMGKMPPLHDMLLTVGTHALELRDNAAIQKRRQEFNIRPGKQTLLEVTCQLED</sequence>
<reference evidence="10 11" key="1">
    <citation type="submission" date="2017-06" db="EMBL/GenBank/DDBJ databases">
        <title>Sequencing and comparative analysis of myxobacterial genomes.</title>
        <authorList>
            <person name="Rupp O."/>
            <person name="Goesmann A."/>
            <person name="Sogaard-Andersen L."/>
        </authorList>
    </citation>
    <scope>NUCLEOTIDE SEQUENCE [LARGE SCALE GENOMIC DNA]</scope>
    <source>
        <strain evidence="10 11">DSM 52655</strain>
    </source>
</reference>
<dbReference type="CDD" id="cd14014">
    <property type="entry name" value="STKc_PknB_like"/>
    <property type="match status" value="1"/>
</dbReference>
<dbReference type="InterPro" id="IPR000719">
    <property type="entry name" value="Prot_kinase_dom"/>
</dbReference>
<dbReference type="PANTHER" id="PTHR43289">
    <property type="entry name" value="MITOGEN-ACTIVATED PROTEIN KINASE KINASE KINASE 20-RELATED"/>
    <property type="match status" value="1"/>
</dbReference>
<dbReference type="Pfam" id="PF00069">
    <property type="entry name" value="Pkinase"/>
    <property type="match status" value="1"/>
</dbReference>
<evidence type="ECO:0000256" key="6">
    <source>
        <dbReference type="ARBA" id="ARBA00022840"/>
    </source>
</evidence>